<dbReference type="Proteomes" id="UP000546244">
    <property type="component" value="Unassembled WGS sequence"/>
</dbReference>
<dbReference type="AlphaFoldDB" id="A0A7X1A9L3"/>
<dbReference type="EMBL" id="JAARVD010000011">
    <property type="protein sequence ID" value="MBC1798460.1"/>
    <property type="molecule type" value="Genomic_DNA"/>
</dbReference>
<sequence>MAEIRVRGVSEVLKSHYAECAKDRNMSVSAYISSLLEKNYHTNEIEQRENKFYQVMADFETILSRQTEVMENFHQDVQILIANILEERGLNDGEGKGQFNP</sequence>
<evidence type="ECO:0000313" key="1">
    <source>
        <dbReference type="EMBL" id="MBC1798460.1"/>
    </source>
</evidence>
<evidence type="ECO:0000313" key="3">
    <source>
        <dbReference type="Proteomes" id="UP000546244"/>
    </source>
</evidence>
<organism evidence="2 3">
    <name type="scientific">Listeria booriae</name>
    <dbReference type="NCBI Taxonomy" id="1552123"/>
    <lineage>
        <taxon>Bacteria</taxon>
        <taxon>Bacillati</taxon>
        <taxon>Bacillota</taxon>
        <taxon>Bacilli</taxon>
        <taxon>Bacillales</taxon>
        <taxon>Listeriaceae</taxon>
        <taxon>Listeria</taxon>
    </lineage>
</organism>
<proteinExistence type="predicted"/>
<reference evidence="3 4" key="1">
    <citation type="submission" date="2020-03" db="EMBL/GenBank/DDBJ databases">
        <title>Soil Listeria distribution.</title>
        <authorList>
            <person name="Liao J."/>
            <person name="Wiedmann M."/>
        </authorList>
    </citation>
    <scope>NUCLEOTIDE SEQUENCE [LARGE SCALE GENOMIC DNA]</scope>
    <source>
        <strain evidence="1 4">FSL L7-0990</strain>
        <strain evidence="2 3">FSL L7-1850</strain>
    </source>
</reference>
<dbReference type="Proteomes" id="UP000548082">
    <property type="component" value="Unassembled WGS sequence"/>
</dbReference>
<protein>
    <submittedName>
        <fullName evidence="2">Uncharacterized protein</fullName>
    </submittedName>
</protein>
<dbReference type="RefSeq" id="WP_185522610.1">
    <property type="nucleotide sequence ID" value="NZ_JAARMV010000008.1"/>
</dbReference>
<name>A0A7X1A9L3_9LIST</name>
<gene>
    <name evidence="2" type="ORF">HBP98_16940</name>
    <name evidence="1" type="ORF">HCA55_17105</name>
</gene>
<comment type="caution">
    <text evidence="2">The sequence shown here is derived from an EMBL/GenBank/DDBJ whole genome shotgun (WGS) entry which is preliminary data.</text>
</comment>
<accession>A0A7X1A9L3</accession>
<evidence type="ECO:0000313" key="4">
    <source>
        <dbReference type="Proteomes" id="UP000548082"/>
    </source>
</evidence>
<dbReference type="EMBL" id="JAARMV010000008">
    <property type="protein sequence ID" value="MBC2373700.1"/>
    <property type="molecule type" value="Genomic_DNA"/>
</dbReference>
<evidence type="ECO:0000313" key="2">
    <source>
        <dbReference type="EMBL" id="MBC2373700.1"/>
    </source>
</evidence>